<organism evidence="2 3">
    <name type="scientific">Brachionus calyciflorus</name>
    <dbReference type="NCBI Taxonomy" id="104777"/>
    <lineage>
        <taxon>Eukaryota</taxon>
        <taxon>Metazoa</taxon>
        <taxon>Spiralia</taxon>
        <taxon>Gnathifera</taxon>
        <taxon>Rotifera</taxon>
        <taxon>Eurotatoria</taxon>
        <taxon>Monogononta</taxon>
        <taxon>Pseudotrocha</taxon>
        <taxon>Ploima</taxon>
        <taxon>Brachionidae</taxon>
        <taxon>Brachionus</taxon>
    </lineage>
</organism>
<evidence type="ECO:0000313" key="2">
    <source>
        <dbReference type="EMBL" id="CAF0725282.1"/>
    </source>
</evidence>
<reference evidence="2" key="1">
    <citation type="submission" date="2021-02" db="EMBL/GenBank/DDBJ databases">
        <authorList>
            <person name="Nowell W R."/>
        </authorList>
    </citation>
    <scope>NUCLEOTIDE SEQUENCE</scope>
    <source>
        <strain evidence="2">Ploen Becks lab</strain>
    </source>
</reference>
<dbReference type="EMBL" id="CAJNOC010000194">
    <property type="protein sequence ID" value="CAF0725282.1"/>
    <property type="molecule type" value="Genomic_DNA"/>
</dbReference>
<evidence type="ECO:0000259" key="1">
    <source>
        <dbReference type="PROSITE" id="PS50127"/>
    </source>
</evidence>
<dbReference type="SUPFAM" id="SSF54495">
    <property type="entry name" value="UBC-like"/>
    <property type="match status" value="1"/>
</dbReference>
<dbReference type="Pfam" id="PF00179">
    <property type="entry name" value="UQ_con"/>
    <property type="match status" value="1"/>
</dbReference>
<dbReference type="PANTHER" id="PTHR24067">
    <property type="entry name" value="UBIQUITIN-CONJUGATING ENZYME E2"/>
    <property type="match status" value="1"/>
</dbReference>
<gene>
    <name evidence="2" type="ORF">OXX778_LOCUS2473</name>
</gene>
<dbReference type="AlphaFoldDB" id="A0A813MNC9"/>
<accession>A0A813MNC9</accession>
<dbReference type="Proteomes" id="UP000663879">
    <property type="component" value="Unassembled WGS sequence"/>
</dbReference>
<comment type="caution">
    <text evidence="2">The sequence shown here is derived from an EMBL/GenBank/DDBJ whole genome shotgun (WGS) entry which is preliminary data.</text>
</comment>
<proteinExistence type="predicted"/>
<name>A0A813MNC9_9BILA</name>
<dbReference type="OrthoDB" id="9978460at2759"/>
<sequence>MFSRAHLIIQNEINEVDREKDISVIKLDENNIFELIALIEGLPNTIWENGIFQIYMKFSENYNFIPPKVYFQTVPYHPNIDITTGKPSLDFLDDISKWNPNFTIKHILKSLQQLLAYPLLDRSVNMDAVFMLKGNPKQYATLAKQSVLSTQKIRNMLKDIDFLRTNELDNESLNSVINNFQLFKLEKETTEISRGESSNKNDASKKNKQFSISFEEYSSLWKGIATTKSNKNDENIYLKDDLYKKPDLISQHFSISIHELEHQINKQLSEHKNLMYGRFNFEKKAFANSNHQSATNKQQQQTKIPNYNQLNKNNIQELKPITESYVSTQLVIDRDDDLFEQEVDELIEWTNKID</sequence>
<protein>
    <recommendedName>
        <fullName evidence="1">UBC core domain-containing protein</fullName>
    </recommendedName>
</protein>
<dbReference type="Gene3D" id="3.10.110.10">
    <property type="entry name" value="Ubiquitin Conjugating Enzyme"/>
    <property type="match status" value="1"/>
</dbReference>
<dbReference type="PROSITE" id="PS50127">
    <property type="entry name" value="UBC_2"/>
    <property type="match status" value="1"/>
</dbReference>
<keyword evidence="3" id="KW-1185">Reference proteome</keyword>
<evidence type="ECO:0000313" key="3">
    <source>
        <dbReference type="Proteomes" id="UP000663879"/>
    </source>
</evidence>
<dbReference type="InterPro" id="IPR000608">
    <property type="entry name" value="UBC"/>
</dbReference>
<feature type="domain" description="UBC core" evidence="1">
    <location>
        <begin position="4"/>
        <end position="152"/>
    </location>
</feature>
<dbReference type="CDD" id="cd23806">
    <property type="entry name" value="UBCc_UBE2U"/>
    <property type="match status" value="1"/>
</dbReference>
<dbReference type="InterPro" id="IPR016135">
    <property type="entry name" value="UBQ-conjugating_enzyme/RWD"/>
</dbReference>
<dbReference type="SMART" id="SM00212">
    <property type="entry name" value="UBCc"/>
    <property type="match status" value="1"/>
</dbReference>
<dbReference type="InterPro" id="IPR050113">
    <property type="entry name" value="Ub_conjugating_enzyme"/>
</dbReference>